<dbReference type="AlphaFoldDB" id="A0A090X9D4"/>
<dbReference type="EMBL" id="GBIH01001408">
    <property type="protein sequence ID" value="JAC93302.1"/>
    <property type="molecule type" value="mRNA"/>
</dbReference>
<reference evidence="1" key="1">
    <citation type="journal article" date="2015" name="PLoS Negl. Trop. Dis.">
        <title>Deep Sequencing Analysis of the Ixodes ricinus Haemocytome.</title>
        <authorList>
            <person name="Kotsyfakis M."/>
            <person name="Kopacek P."/>
            <person name="Franta Z."/>
            <person name="Pedra J.H."/>
            <person name="Ribeiro J.M."/>
        </authorList>
    </citation>
    <scope>NUCLEOTIDE SEQUENCE</scope>
</reference>
<protein>
    <submittedName>
        <fullName evidence="1">Putative secreted protein</fullName>
    </submittedName>
</protein>
<organism evidence="1">
    <name type="scientific">Ixodes ricinus</name>
    <name type="common">Common tick</name>
    <name type="synonym">Acarus ricinus</name>
    <dbReference type="NCBI Taxonomy" id="34613"/>
    <lineage>
        <taxon>Eukaryota</taxon>
        <taxon>Metazoa</taxon>
        <taxon>Ecdysozoa</taxon>
        <taxon>Arthropoda</taxon>
        <taxon>Chelicerata</taxon>
        <taxon>Arachnida</taxon>
        <taxon>Acari</taxon>
        <taxon>Parasitiformes</taxon>
        <taxon>Ixodida</taxon>
        <taxon>Ixodoidea</taxon>
        <taxon>Ixodidae</taxon>
        <taxon>Ixodinae</taxon>
        <taxon>Ixodes</taxon>
    </lineage>
</organism>
<accession>A0A090X9D4</accession>
<name>A0A090X9D4_IXORI</name>
<feature type="non-terminal residue" evidence="1">
    <location>
        <position position="1"/>
    </location>
</feature>
<proteinExistence type="evidence at transcript level"/>
<sequence>LELQISPPLVVLVCLLQSRDVEALSSFTQVLREALPEIFCELRGSALHACRICAKKAVSQGKHELFPKVKLRRSKTRGPVDCCAGSECHFRQFRVPVFVSLCMRYKHLLQVTVQSFRDIRLWMVWRSPFVPYA</sequence>
<evidence type="ECO:0000313" key="1">
    <source>
        <dbReference type="EMBL" id="JAC93302.1"/>
    </source>
</evidence>